<evidence type="ECO:0000256" key="2">
    <source>
        <dbReference type="SAM" id="MobiDB-lite"/>
    </source>
</evidence>
<feature type="coiled-coil region" evidence="1">
    <location>
        <begin position="95"/>
        <end position="126"/>
    </location>
</feature>
<proteinExistence type="predicted"/>
<evidence type="ECO:0000256" key="1">
    <source>
        <dbReference type="SAM" id="Coils"/>
    </source>
</evidence>
<evidence type="ECO:0000313" key="4">
    <source>
        <dbReference type="Proteomes" id="UP000009138"/>
    </source>
</evidence>
<feature type="region of interest" description="Disordered" evidence="2">
    <location>
        <begin position="206"/>
        <end position="235"/>
    </location>
</feature>
<gene>
    <name evidence="3" type="ORF">RO3G_13508</name>
</gene>
<dbReference type="STRING" id="246409.I1CK17"/>
<dbReference type="Proteomes" id="UP000009138">
    <property type="component" value="Unassembled WGS sequence"/>
</dbReference>
<name>I1CK17_RHIO9</name>
<dbReference type="AlphaFoldDB" id="I1CK17"/>
<keyword evidence="1" id="KW-0175">Coiled coil</keyword>
<organism evidence="3 4">
    <name type="scientific">Rhizopus delemar (strain RA 99-880 / ATCC MYA-4621 / FGSC 9543 / NRRL 43880)</name>
    <name type="common">Mucormycosis agent</name>
    <name type="synonym">Rhizopus arrhizus var. delemar</name>
    <dbReference type="NCBI Taxonomy" id="246409"/>
    <lineage>
        <taxon>Eukaryota</taxon>
        <taxon>Fungi</taxon>
        <taxon>Fungi incertae sedis</taxon>
        <taxon>Mucoromycota</taxon>
        <taxon>Mucoromycotina</taxon>
        <taxon>Mucoromycetes</taxon>
        <taxon>Mucorales</taxon>
        <taxon>Mucorineae</taxon>
        <taxon>Rhizopodaceae</taxon>
        <taxon>Rhizopus</taxon>
    </lineage>
</organism>
<accession>I1CK17</accession>
<protein>
    <submittedName>
        <fullName evidence="3">Uncharacterized protein</fullName>
    </submittedName>
</protein>
<dbReference type="RefSeq" id="XP_067524193.1">
    <property type="nucleotide sequence ID" value="XM_067668092.1"/>
</dbReference>
<dbReference type="InParanoid" id="I1CK17"/>
<reference evidence="3 4" key="1">
    <citation type="journal article" date="2009" name="PLoS Genet.">
        <title>Genomic analysis of the basal lineage fungus Rhizopus oryzae reveals a whole-genome duplication.</title>
        <authorList>
            <person name="Ma L.-J."/>
            <person name="Ibrahim A.S."/>
            <person name="Skory C."/>
            <person name="Grabherr M.G."/>
            <person name="Burger G."/>
            <person name="Butler M."/>
            <person name="Elias M."/>
            <person name="Idnurm A."/>
            <person name="Lang B.F."/>
            <person name="Sone T."/>
            <person name="Abe A."/>
            <person name="Calvo S.E."/>
            <person name="Corrochano L.M."/>
            <person name="Engels R."/>
            <person name="Fu J."/>
            <person name="Hansberg W."/>
            <person name="Kim J.-M."/>
            <person name="Kodira C.D."/>
            <person name="Koehrsen M.J."/>
            <person name="Liu B."/>
            <person name="Miranda-Saavedra D."/>
            <person name="O'Leary S."/>
            <person name="Ortiz-Castellanos L."/>
            <person name="Poulter R."/>
            <person name="Rodriguez-Romero J."/>
            <person name="Ruiz-Herrera J."/>
            <person name="Shen Y.-Q."/>
            <person name="Zeng Q."/>
            <person name="Galagan J."/>
            <person name="Birren B.W."/>
            <person name="Cuomo C.A."/>
            <person name="Wickes B.L."/>
        </authorList>
    </citation>
    <scope>NUCLEOTIDE SEQUENCE [LARGE SCALE GENOMIC DNA]</scope>
    <source>
        <strain evidence="4">RA 99-880 / ATCC MYA-4621 / FGSC 9543 / NRRL 43880</strain>
    </source>
</reference>
<dbReference type="GeneID" id="93620473"/>
<sequence length="235" mass="26522">MDRLILENENISAQVKQMGLIVKRVFSMMNNATISIQQLKPILNKAVIIHNTLIKQKTNETSKRSSLDQTRSAEAIYQDILKLVSLDHVKNHATCAEITQELKQKKIQLMREQKELLKERKEMITEFYNDDASQQDDTGTHRVQQTEPETFAGGLDSAPERKRAEVAALLGDPAGCDQGRGEVEHVSVGRRDPVQISARLCPVTKAGESHEPSHPPTLAHITHTNPHQRTRLDLW</sequence>
<keyword evidence="4" id="KW-1185">Reference proteome</keyword>
<dbReference type="VEuPathDB" id="FungiDB:RO3G_13508"/>
<evidence type="ECO:0000313" key="3">
    <source>
        <dbReference type="EMBL" id="EIE88797.1"/>
    </source>
</evidence>
<dbReference type="EMBL" id="CH476743">
    <property type="protein sequence ID" value="EIE88797.1"/>
    <property type="molecule type" value="Genomic_DNA"/>
</dbReference>